<dbReference type="CDD" id="cd07765">
    <property type="entry name" value="KRAB_A-box"/>
    <property type="match status" value="1"/>
</dbReference>
<evidence type="ECO:0000313" key="3">
    <source>
        <dbReference type="Proteomes" id="UP000694421"/>
    </source>
</evidence>
<dbReference type="SUPFAM" id="SSF109640">
    <property type="entry name" value="KRAB domain (Kruppel-associated box)"/>
    <property type="match status" value="1"/>
</dbReference>
<dbReference type="InterPro" id="IPR050169">
    <property type="entry name" value="Krueppel_C2H2_ZnF"/>
</dbReference>
<dbReference type="PROSITE" id="PS50805">
    <property type="entry name" value="KRAB"/>
    <property type="match status" value="1"/>
</dbReference>
<proteinExistence type="predicted"/>
<dbReference type="InterPro" id="IPR036051">
    <property type="entry name" value="KRAB_dom_sf"/>
</dbReference>
<organism evidence="2 3">
    <name type="scientific">Salvator merianae</name>
    <name type="common">Argentine black and white tegu</name>
    <name type="synonym">Tupinambis merianae</name>
    <dbReference type="NCBI Taxonomy" id="96440"/>
    <lineage>
        <taxon>Eukaryota</taxon>
        <taxon>Metazoa</taxon>
        <taxon>Chordata</taxon>
        <taxon>Craniata</taxon>
        <taxon>Vertebrata</taxon>
        <taxon>Euteleostomi</taxon>
        <taxon>Lepidosauria</taxon>
        <taxon>Squamata</taxon>
        <taxon>Bifurcata</taxon>
        <taxon>Unidentata</taxon>
        <taxon>Episquamata</taxon>
        <taxon>Laterata</taxon>
        <taxon>Teiioidea</taxon>
        <taxon>Teiidae</taxon>
        <taxon>Salvator</taxon>
    </lineage>
</organism>
<dbReference type="PANTHER" id="PTHR23232">
    <property type="entry name" value="KRAB DOMAIN C2H2 ZINC FINGER"/>
    <property type="match status" value="1"/>
</dbReference>
<reference evidence="2" key="2">
    <citation type="submission" date="2025-09" db="UniProtKB">
        <authorList>
            <consortium name="Ensembl"/>
        </authorList>
    </citation>
    <scope>IDENTIFICATION</scope>
</reference>
<accession>A0A8D0E0C7</accession>
<evidence type="ECO:0000313" key="2">
    <source>
        <dbReference type="Ensembl" id="ENSSMRP00000024277.1"/>
    </source>
</evidence>
<protein>
    <recommendedName>
        <fullName evidence="1">KRAB domain-containing protein</fullName>
    </recommendedName>
</protein>
<keyword evidence="3" id="KW-1185">Reference proteome</keyword>
<dbReference type="Gene3D" id="6.10.140.140">
    <property type="match status" value="1"/>
</dbReference>
<dbReference type="GO" id="GO:0006355">
    <property type="term" value="P:regulation of DNA-templated transcription"/>
    <property type="evidence" value="ECO:0007669"/>
    <property type="project" value="InterPro"/>
</dbReference>
<sequence>MERISSGPQRSILMSFCSCIKRSYLFSFQAAVIFEEVSVHFSAEEWALLDPAQRSLHRKVMEENFQNLASLGKKHPSLTVLMDGLEIQMGPFCMQRYLMLGNGPSAC</sequence>
<dbReference type="PANTHER" id="PTHR23232:SF142">
    <property type="entry name" value="GASTRULA ZINC FINGER PROTEIN XLCGF57.1-LIKE-RELATED"/>
    <property type="match status" value="1"/>
</dbReference>
<evidence type="ECO:0000259" key="1">
    <source>
        <dbReference type="PROSITE" id="PS50805"/>
    </source>
</evidence>
<dbReference type="Ensembl" id="ENSSMRT00000028453.1">
    <property type="protein sequence ID" value="ENSSMRP00000024277.1"/>
    <property type="gene ID" value="ENSSMRG00000018830.1"/>
</dbReference>
<dbReference type="InterPro" id="IPR001909">
    <property type="entry name" value="KRAB"/>
</dbReference>
<dbReference type="Proteomes" id="UP000694421">
    <property type="component" value="Unplaced"/>
</dbReference>
<dbReference type="AlphaFoldDB" id="A0A8D0E0C7"/>
<reference evidence="2" key="1">
    <citation type="submission" date="2025-08" db="UniProtKB">
        <authorList>
            <consortium name="Ensembl"/>
        </authorList>
    </citation>
    <scope>IDENTIFICATION</scope>
</reference>
<dbReference type="GeneTree" id="ENSGT00960000189328"/>
<dbReference type="SMART" id="SM00349">
    <property type="entry name" value="KRAB"/>
    <property type="match status" value="1"/>
</dbReference>
<name>A0A8D0E0C7_SALMN</name>
<feature type="domain" description="KRAB" evidence="1">
    <location>
        <begin position="32"/>
        <end position="104"/>
    </location>
</feature>
<dbReference type="Pfam" id="PF01352">
    <property type="entry name" value="KRAB"/>
    <property type="match status" value="1"/>
</dbReference>